<comment type="similarity">
    <text evidence="2">Belongs to the DoxX family.</text>
</comment>
<evidence type="ECO:0000313" key="8">
    <source>
        <dbReference type="EMBL" id="CAA0098991.1"/>
    </source>
</evidence>
<organism evidence="8 9">
    <name type="scientific">BD1-7 clade bacterium</name>
    <dbReference type="NCBI Taxonomy" id="2029982"/>
    <lineage>
        <taxon>Bacteria</taxon>
        <taxon>Pseudomonadati</taxon>
        <taxon>Pseudomonadota</taxon>
        <taxon>Gammaproteobacteria</taxon>
        <taxon>Cellvibrionales</taxon>
        <taxon>Spongiibacteraceae</taxon>
        <taxon>BD1-7 clade</taxon>
    </lineage>
</organism>
<dbReference type="AlphaFoldDB" id="A0A5S9P684"/>
<accession>A0A5S9P684</accession>
<feature type="transmembrane region" description="Helical" evidence="7">
    <location>
        <begin position="90"/>
        <end position="108"/>
    </location>
</feature>
<dbReference type="InterPro" id="IPR051907">
    <property type="entry name" value="DoxX-like_oxidoreductase"/>
</dbReference>
<dbReference type="PANTHER" id="PTHR33452">
    <property type="entry name" value="OXIDOREDUCTASE CATD-RELATED"/>
    <property type="match status" value="1"/>
</dbReference>
<keyword evidence="6 7" id="KW-0472">Membrane</keyword>
<evidence type="ECO:0000256" key="5">
    <source>
        <dbReference type="ARBA" id="ARBA00022989"/>
    </source>
</evidence>
<dbReference type="Proteomes" id="UP000434580">
    <property type="component" value="Unassembled WGS sequence"/>
</dbReference>
<dbReference type="PANTHER" id="PTHR33452:SF19">
    <property type="entry name" value="DOXX FAMILY PROTEIN"/>
    <property type="match status" value="1"/>
</dbReference>
<keyword evidence="5 7" id="KW-1133">Transmembrane helix</keyword>
<evidence type="ECO:0000313" key="9">
    <source>
        <dbReference type="Proteomes" id="UP000434580"/>
    </source>
</evidence>
<reference evidence="8 9" key="1">
    <citation type="submission" date="2019-11" db="EMBL/GenBank/DDBJ databases">
        <authorList>
            <person name="Holert J."/>
        </authorList>
    </citation>
    <scope>NUCLEOTIDE SEQUENCE [LARGE SCALE GENOMIC DNA]</scope>
    <source>
        <strain evidence="8">BC5_2</strain>
    </source>
</reference>
<dbReference type="EMBL" id="CACSII010000007">
    <property type="protein sequence ID" value="CAA0098991.1"/>
    <property type="molecule type" value="Genomic_DNA"/>
</dbReference>
<proteinExistence type="inferred from homology"/>
<evidence type="ECO:0000256" key="1">
    <source>
        <dbReference type="ARBA" id="ARBA00004651"/>
    </source>
</evidence>
<dbReference type="Pfam" id="PF07681">
    <property type="entry name" value="DoxX"/>
    <property type="match status" value="1"/>
</dbReference>
<evidence type="ECO:0000256" key="4">
    <source>
        <dbReference type="ARBA" id="ARBA00022692"/>
    </source>
</evidence>
<feature type="transmembrane region" description="Helical" evidence="7">
    <location>
        <begin position="57"/>
        <end position="83"/>
    </location>
</feature>
<sequence length="198" mass="22121">MLGLLQTAQGWLNKTREIDFLAPLLLRLYLIPVFWMAGTQKLAHFDSTVEWFGNPDWGLGLPVPWLMAALAVGAELGGAILYTLGLATRWISLPLMFTMIVAAVTSHAENGWLAISAGDGVFATERTMEAIERLTAVRSILMEHGNYEWLTEHGSIVVLNNGIEFAATYFIMILALFFYGGGRYISLDYWIDRKFGQK</sequence>
<evidence type="ECO:0000256" key="7">
    <source>
        <dbReference type="SAM" id="Phobius"/>
    </source>
</evidence>
<feature type="transmembrane region" description="Helical" evidence="7">
    <location>
        <begin position="166"/>
        <end position="185"/>
    </location>
</feature>
<evidence type="ECO:0000256" key="3">
    <source>
        <dbReference type="ARBA" id="ARBA00022475"/>
    </source>
</evidence>
<comment type="subcellular location">
    <subcellularLocation>
        <location evidence="1">Cell membrane</location>
        <topology evidence="1">Multi-pass membrane protein</topology>
    </subcellularLocation>
</comment>
<keyword evidence="4 7" id="KW-0812">Transmembrane</keyword>
<protein>
    <submittedName>
        <fullName evidence="8">Inner membrane protein YphA</fullName>
    </submittedName>
</protein>
<dbReference type="GO" id="GO:0005886">
    <property type="term" value="C:plasma membrane"/>
    <property type="evidence" value="ECO:0007669"/>
    <property type="project" value="UniProtKB-SubCell"/>
</dbReference>
<evidence type="ECO:0000256" key="6">
    <source>
        <dbReference type="ARBA" id="ARBA00023136"/>
    </source>
</evidence>
<dbReference type="OrthoDB" id="346004at2"/>
<evidence type="ECO:0000256" key="2">
    <source>
        <dbReference type="ARBA" id="ARBA00006679"/>
    </source>
</evidence>
<dbReference type="InterPro" id="IPR032808">
    <property type="entry name" value="DoxX"/>
</dbReference>
<gene>
    <name evidence="8" type="primary">yphA</name>
    <name evidence="8" type="ORF">DPBNPPHM_03644</name>
</gene>
<name>A0A5S9P684_9GAMM</name>
<feature type="transmembrane region" description="Helical" evidence="7">
    <location>
        <begin position="20"/>
        <end position="37"/>
    </location>
</feature>
<keyword evidence="3" id="KW-1003">Cell membrane</keyword>